<evidence type="ECO:0000313" key="1">
    <source>
        <dbReference type="EMBL" id="KAL3574153.1"/>
    </source>
</evidence>
<accession>A0ACC4B6E7</accession>
<protein>
    <submittedName>
        <fullName evidence="1">Uncharacterized protein</fullName>
    </submittedName>
</protein>
<keyword evidence="2" id="KW-1185">Reference proteome</keyword>
<proteinExistence type="predicted"/>
<gene>
    <name evidence="1" type="ORF">D5086_024766</name>
</gene>
<sequence>MKEKRLTGDVATVGGRDGVVALLCSSEDERLKMMASPPTEFHSYAMMKKNGQLVRKGLEGWKKVRVLEKLGICNGYSGKGCLG</sequence>
<organism evidence="1 2">
    <name type="scientific">Populus alba</name>
    <name type="common">White poplar</name>
    <dbReference type="NCBI Taxonomy" id="43335"/>
    <lineage>
        <taxon>Eukaryota</taxon>
        <taxon>Viridiplantae</taxon>
        <taxon>Streptophyta</taxon>
        <taxon>Embryophyta</taxon>
        <taxon>Tracheophyta</taxon>
        <taxon>Spermatophyta</taxon>
        <taxon>Magnoliopsida</taxon>
        <taxon>eudicotyledons</taxon>
        <taxon>Gunneridae</taxon>
        <taxon>Pentapetalae</taxon>
        <taxon>rosids</taxon>
        <taxon>fabids</taxon>
        <taxon>Malpighiales</taxon>
        <taxon>Salicaceae</taxon>
        <taxon>Saliceae</taxon>
        <taxon>Populus</taxon>
    </lineage>
</organism>
<evidence type="ECO:0000313" key="2">
    <source>
        <dbReference type="Proteomes" id="UP000309997"/>
    </source>
</evidence>
<dbReference type="EMBL" id="RCHU02000013">
    <property type="protein sequence ID" value="KAL3574153.1"/>
    <property type="molecule type" value="Genomic_DNA"/>
</dbReference>
<name>A0ACC4B6E7_POPAL</name>
<dbReference type="Proteomes" id="UP000309997">
    <property type="component" value="Unassembled WGS sequence"/>
</dbReference>
<reference evidence="1 2" key="1">
    <citation type="journal article" date="2024" name="Plant Biotechnol. J.">
        <title>Genome and CRISPR/Cas9 system of a widespread forest tree (Populus alba) in the world.</title>
        <authorList>
            <person name="Liu Y.J."/>
            <person name="Jiang P.F."/>
            <person name="Han X.M."/>
            <person name="Li X.Y."/>
            <person name="Wang H.M."/>
            <person name="Wang Y.J."/>
            <person name="Wang X.X."/>
            <person name="Zeng Q.Y."/>
        </authorList>
    </citation>
    <scope>NUCLEOTIDE SEQUENCE [LARGE SCALE GENOMIC DNA]</scope>
    <source>
        <strain evidence="2">cv. PAL-ZL1</strain>
    </source>
</reference>
<comment type="caution">
    <text evidence="1">The sequence shown here is derived from an EMBL/GenBank/DDBJ whole genome shotgun (WGS) entry which is preliminary data.</text>
</comment>